<proteinExistence type="predicted"/>
<evidence type="ECO:0000313" key="3">
    <source>
        <dbReference type="Proteomes" id="UP001498476"/>
    </source>
</evidence>
<dbReference type="EMBL" id="JAZAVJ010000520">
    <property type="protein sequence ID" value="KAK7394035.1"/>
    <property type="molecule type" value="Genomic_DNA"/>
</dbReference>
<reference evidence="2 3" key="1">
    <citation type="journal article" date="2025" name="Microbiol. Resour. Announc.">
        <title>Draft genome sequences for Neonectria magnoliae and Neonectria punicea, canker pathogens of Liriodendron tulipifera and Acer saccharum in West Virginia.</title>
        <authorList>
            <person name="Petronek H.M."/>
            <person name="Kasson M.T."/>
            <person name="Metheny A.M."/>
            <person name="Stauder C.M."/>
            <person name="Lovett B."/>
            <person name="Lynch S.C."/>
            <person name="Garnas J.R."/>
            <person name="Kasson L.R."/>
            <person name="Stajich J.E."/>
        </authorList>
    </citation>
    <scope>NUCLEOTIDE SEQUENCE [LARGE SCALE GENOMIC DNA]</scope>
    <source>
        <strain evidence="2 3">NRRL 64653</strain>
    </source>
</reference>
<dbReference type="CDD" id="cd12148">
    <property type="entry name" value="fungal_TF_MHR"/>
    <property type="match status" value="1"/>
</dbReference>
<dbReference type="Proteomes" id="UP001498476">
    <property type="component" value="Unassembled WGS sequence"/>
</dbReference>
<name>A0ABR1GGR0_9HYPO</name>
<organism evidence="2 3">
    <name type="scientific">Neonectria punicea</name>
    <dbReference type="NCBI Taxonomy" id="979145"/>
    <lineage>
        <taxon>Eukaryota</taxon>
        <taxon>Fungi</taxon>
        <taxon>Dikarya</taxon>
        <taxon>Ascomycota</taxon>
        <taxon>Pezizomycotina</taxon>
        <taxon>Sordariomycetes</taxon>
        <taxon>Hypocreomycetidae</taxon>
        <taxon>Hypocreales</taxon>
        <taxon>Nectriaceae</taxon>
        <taxon>Neonectria</taxon>
    </lineage>
</organism>
<protein>
    <submittedName>
        <fullName evidence="2">Uncharacterized protein</fullName>
    </submittedName>
</protein>
<feature type="compositionally biased region" description="Basic and acidic residues" evidence="1">
    <location>
        <begin position="72"/>
        <end position="88"/>
    </location>
</feature>
<sequence>MFLAAVDATRGRLNAREDTLAETAMRLEKAPGARTHGATDKSKLAKEIQYLKSRNTANPSQSIETIQSSTLSRDRSRSPRRIDIGNRDSVPDATVNIRAWFVNLNVFHTPILVREAADAAFATRFRQAINGPLDPQPKHMLRVNYASNEELLSLAESEVAWPSQSRSKLLIEVSLKYVSRCYHIVRRSSVLEDLEQSIRNPMWGDSLLRCKFWALFAVGELYSARSIASGKDFPGMAYFAKAAKMLGVLDERPGIDSVEIMNILVSYYPHFGSKD</sequence>
<feature type="region of interest" description="Disordered" evidence="1">
    <location>
        <begin position="54"/>
        <end position="88"/>
    </location>
</feature>
<evidence type="ECO:0000256" key="1">
    <source>
        <dbReference type="SAM" id="MobiDB-lite"/>
    </source>
</evidence>
<accession>A0ABR1GGR0</accession>
<keyword evidence="3" id="KW-1185">Reference proteome</keyword>
<gene>
    <name evidence="2" type="ORF">QQX98_013177</name>
</gene>
<comment type="caution">
    <text evidence="2">The sequence shown here is derived from an EMBL/GenBank/DDBJ whole genome shotgun (WGS) entry which is preliminary data.</text>
</comment>
<feature type="compositionally biased region" description="Polar residues" evidence="1">
    <location>
        <begin position="54"/>
        <end position="67"/>
    </location>
</feature>
<evidence type="ECO:0000313" key="2">
    <source>
        <dbReference type="EMBL" id="KAK7394035.1"/>
    </source>
</evidence>